<evidence type="ECO:0008006" key="4">
    <source>
        <dbReference type="Google" id="ProtNLM"/>
    </source>
</evidence>
<organism evidence="2 3">
    <name type="scientific">Priestia iocasae</name>
    <dbReference type="NCBI Taxonomy" id="2291674"/>
    <lineage>
        <taxon>Bacteria</taxon>
        <taxon>Bacillati</taxon>
        <taxon>Bacillota</taxon>
        <taxon>Bacilli</taxon>
        <taxon>Bacillales</taxon>
        <taxon>Bacillaceae</taxon>
        <taxon>Priestia</taxon>
    </lineage>
</organism>
<gene>
    <name evidence="2" type="ORF">JOC83_002756</name>
</gene>
<feature type="transmembrane region" description="Helical" evidence="1">
    <location>
        <begin position="87"/>
        <end position="110"/>
    </location>
</feature>
<name>A0ABS2QWW4_9BACI</name>
<keyword evidence="1" id="KW-0812">Transmembrane</keyword>
<evidence type="ECO:0000313" key="2">
    <source>
        <dbReference type="EMBL" id="MBM7703907.1"/>
    </source>
</evidence>
<proteinExistence type="predicted"/>
<accession>A0ABS2QWW4</accession>
<sequence>MKDLKVLMIKFIVCALAFTIGLDLFFDATIADILSFSLVVTAFTYLLGERIMLPYFGNVATTIVDFIIAYTSVWIFGTVLLHSYLQIAWGSIISATLITGAEVFVHRYVLTHAPEIRKKREKQKALFNGKLAYGTEAAEEPDVHDKDKLK</sequence>
<keyword evidence="3" id="KW-1185">Reference proteome</keyword>
<keyword evidence="1" id="KW-1133">Transmembrane helix</keyword>
<dbReference type="InterPro" id="IPR019649">
    <property type="entry name" value="DUF2512"/>
</dbReference>
<feature type="transmembrane region" description="Helical" evidence="1">
    <location>
        <begin position="7"/>
        <end position="24"/>
    </location>
</feature>
<protein>
    <recommendedName>
        <fullName evidence="4">DUF2512 domain-containing protein</fullName>
    </recommendedName>
</protein>
<evidence type="ECO:0000313" key="3">
    <source>
        <dbReference type="Proteomes" id="UP000809829"/>
    </source>
</evidence>
<dbReference type="Pfam" id="PF10710">
    <property type="entry name" value="DUF2512"/>
    <property type="match status" value="1"/>
</dbReference>
<feature type="transmembrane region" description="Helical" evidence="1">
    <location>
        <begin position="55"/>
        <end position="81"/>
    </location>
</feature>
<dbReference type="Proteomes" id="UP000809829">
    <property type="component" value="Unassembled WGS sequence"/>
</dbReference>
<comment type="caution">
    <text evidence="2">The sequence shown here is derived from an EMBL/GenBank/DDBJ whole genome shotgun (WGS) entry which is preliminary data.</text>
</comment>
<reference evidence="2 3" key="1">
    <citation type="submission" date="2021-01" db="EMBL/GenBank/DDBJ databases">
        <title>Genomic Encyclopedia of Type Strains, Phase IV (KMG-IV): sequencing the most valuable type-strain genomes for metagenomic binning, comparative biology and taxonomic classification.</title>
        <authorList>
            <person name="Goeker M."/>
        </authorList>
    </citation>
    <scope>NUCLEOTIDE SEQUENCE [LARGE SCALE GENOMIC DNA]</scope>
    <source>
        <strain evidence="2 3">DSM 104297</strain>
    </source>
</reference>
<dbReference type="EMBL" id="JAFBFC010000004">
    <property type="protein sequence ID" value="MBM7703907.1"/>
    <property type="molecule type" value="Genomic_DNA"/>
</dbReference>
<keyword evidence="1" id="KW-0472">Membrane</keyword>
<evidence type="ECO:0000256" key="1">
    <source>
        <dbReference type="SAM" id="Phobius"/>
    </source>
</evidence>
<dbReference type="RefSeq" id="WP_205187900.1">
    <property type="nucleotide sequence ID" value="NZ_JAFBFC010000004.1"/>
</dbReference>
<feature type="transmembrane region" description="Helical" evidence="1">
    <location>
        <begin position="30"/>
        <end position="48"/>
    </location>
</feature>